<dbReference type="GO" id="GO:0016887">
    <property type="term" value="F:ATP hydrolysis activity"/>
    <property type="evidence" value="ECO:0007669"/>
    <property type="project" value="InterPro"/>
</dbReference>
<dbReference type="SUPFAM" id="SSF52540">
    <property type="entry name" value="P-loop containing nucleoside triphosphate hydrolases"/>
    <property type="match status" value="1"/>
</dbReference>
<evidence type="ECO:0000313" key="3">
    <source>
        <dbReference type="Proteomes" id="UP000306409"/>
    </source>
</evidence>
<dbReference type="EMBL" id="CP061336">
    <property type="protein sequence ID" value="QNU67641.1"/>
    <property type="molecule type" value="Genomic_DNA"/>
</dbReference>
<dbReference type="PANTHER" id="PTHR40396">
    <property type="entry name" value="ATPASE-LIKE PROTEIN"/>
    <property type="match status" value="1"/>
</dbReference>
<feature type="domain" description="ATPase AAA-type core" evidence="1">
    <location>
        <begin position="49"/>
        <end position="155"/>
    </location>
</feature>
<reference evidence="2 3" key="1">
    <citation type="submission" date="2020-09" db="EMBL/GenBank/DDBJ databases">
        <title>Characterization and genome sequencing of Ruminiclostridium sp. nov. MA18.</title>
        <authorList>
            <person name="Rettenmaier R."/>
            <person name="Kowollik M.-L."/>
            <person name="Liebl W."/>
            <person name="Zverlov V."/>
        </authorList>
    </citation>
    <scope>NUCLEOTIDE SEQUENCE [LARGE SCALE GENOMIC DNA]</scope>
    <source>
        <strain evidence="2 3">MA18</strain>
    </source>
</reference>
<sequence>MSIRVKLGYGSERGNMGLSHKILSDLSKGIISIEDERELESAERMVNEFFTLAYSDIKEAYYKREAIDGNIRYSSFFKKLIYGKVVDVDFELESTGTQYLLQIIPFLFMSVEGETVIIDELDTGIHDLLINNILCNITDSIKGQLIITTHNTMLLESDINAECIYTFVVDKDANKELIPITSFEDRTHPNLNYRNRYLKGMYGGIPIARDLDFDELLEMME</sequence>
<dbReference type="Pfam" id="PF13304">
    <property type="entry name" value="AAA_21"/>
    <property type="match status" value="1"/>
</dbReference>
<evidence type="ECO:0000259" key="1">
    <source>
        <dbReference type="Pfam" id="PF13304"/>
    </source>
</evidence>
<organism evidence="2 3">
    <name type="scientific">Ruminiclostridium herbifermentans</name>
    <dbReference type="NCBI Taxonomy" id="2488810"/>
    <lineage>
        <taxon>Bacteria</taxon>
        <taxon>Bacillati</taxon>
        <taxon>Bacillota</taxon>
        <taxon>Clostridia</taxon>
        <taxon>Eubacteriales</taxon>
        <taxon>Oscillospiraceae</taxon>
        <taxon>Ruminiclostridium</taxon>
    </lineage>
</organism>
<keyword evidence="3" id="KW-1185">Reference proteome</keyword>
<proteinExistence type="predicted"/>
<dbReference type="Proteomes" id="UP000306409">
    <property type="component" value="Chromosome"/>
</dbReference>
<dbReference type="PANTHER" id="PTHR40396:SF1">
    <property type="entry name" value="ATPASE AAA-TYPE CORE DOMAIN-CONTAINING PROTEIN"/>
    <property type="match status" value="1"/>
</dbReference>
<accession>A0A7H1VQH9</accession>
<dbReference type="Gene3D" id="3.40.50.300">
    <property type="entry name" value="P-loop containing nucleotide triphosphate hydrolases"/>
    <property type="match status" value="1"/>
</dbReference>
<protein>
    <submittedName>
        <fullName evidence="2">AAA family ATPase</fullName>
    </submittedName>
</protein>
<dbReference type="KEGG" id="rher:EHE19_003965"/>
<dbReference type="AlphaFoldDB" id="A0A7H1VQH9"/>
<dbReference type="InterPro" id="IPR003959">
    <property type="entry name" value="ATPase_AAA_core"/>
</dbReference>
<evidence type="ECO:0000313" key="2">
    <source>
        <dbReference type="EMBL" id="QNU67641.1"/>
    </source>
</evidence>
<dbReference type="InterPro" id="IPR027417">
    <property type="entry name" value="P-loop_NTPase"/>
</dbReference>
<name>A0A7H1VQH9_9FIRM</name>
<gene>
    <name evidence="2" type="ORF">EHE19_003965</name>
</gene>
<dbReference type="GO" id="GO:0005524">
    <property type="term" value="F:ATP binding"/>
    <property type="evidence" value="ECO:0007669"/>
    <property type="project" value="InterPro"/>
</dbReference>